<gene>
    <name evidence="3" type="ORF">CCS01_13130</name>
</gene>
<reference evidence="3 4" key="1">
    <citation type="journal article" date="2018" name="Arch. Microbiol.">
        <title>New insights into the metabolic potential of the phototrophic purple bacterium Rhodopila globiformis DSM 161(T) from its draft genome sequence and evidence for a vanadium-dependent nitrogenase.</title>
        <authorList>
            <person name="Imhoff J.F."/>
            <person name="Rahn T."/>
            <person name="Kunzel S."/>
            <person name="Neulinger S.C."/>
        </authorList>
    </citation>
    <scope>NUCLEOTIDE SEQUENCE [LARGE SCALE GENOMIC DNA]</scope>
    <source>
        <strain evidence="3 4">DSM 161</strain>
    </source>
</reference>
<dbReference type="PRINTS" id="PR00081">
    <property type="entry name" value="GDHRDH"/>
</dbReference>
<evidence type="ECO:0000256" key="1">
    <source>
        <dbReference type="ARBA" id="ARBA00006484"/>
    </source>
</evidence>
<dbReference type="InterPro" id="IPR036291">
    <property type="entry name" value="NAD(P)-bd_dom_sf"/>
</dbReference>
<keyword evidence="4" id="KW-1185">Reference proteome</keyword>
<evidence type="ECO:0000313" key="4">
    <source>
        <dbReference type="Proteomes" id="UP000239724"/>
    </source>
</evidence>
<dbReference type="Proteomes" id="UP000239724">
    <property type="component" value="Unassembled WGS sequence"/>
</dbReference>
<name>A0A2S6NH02_RHOGL</name>
<dbReference type="PANTHER" id="PTHR43943">
    <property type="entry name" value="DEHYDROGENASE/REDUCTASE (SDR FAMILY) MEMBER 4"/>
    <property type="match status" value="1"/>
</dbReference>
<keyword evidence="2" id="KW-0560">Oxidoreductase</keyword>
<proteinExistence type="inferred from homology"/>
<dbReference type="RefSeq" id="WP_104519302.1">
    <property type="nucleotide sequence ID" value="NZ_NHRY01000136.1"/>
</dbReference>
<comment type="similarity">
    <text evidence="1">Belongs to the short-chain dehydrogenases/reductases (SDR) family.</text>
</comment>
<dbReference type="InterPro" id="IPR002347">
    <property type="entry name" value="SDR_fam"/>
</dbReference>
<dbReference type="PANTHER" id="PTHR43943:SF17">
    <property type="entry name" value="3-PHENYLPROPIONATE-DIHYDRODIOL_CINNAMIC ACID-DIHYDRODIOL DEHYDROGENASE"/>
    <property type="match status" value="1"/>
</dbReference>
<dbReference type="GO" id="GO:0016491">
    <property type="term" value="F:oxidoreductase activity"/>
    <property type="evidence" value="ECO:0007669"/>
    <property type="project" value="UniProtKB-KW"/>
</dbReference>
<organism evidence="3 4">
    <name type="scientific">Rhodopila globiformis</name>
    <name type="common">Rhodopseudomonas globiformis</name>
    <dbReference type="NCBI Taxonomy" id="1071"/>
    <lineage>
        <taxon>Bacteria</taxon>
        <taxon>Pseudomonadati</taxon>
        <taxon>Pseudomonadota</taxon>
        <taxon>Alphaproteobacteria</taxon>
        <taxon>Acetobacterales</taxon>
        <taxon>Acetobacteraceae</taxon>
        <taxon>Rhodopila</taxon>
    </lineage>
</organism>
<dbReference type="SUPFAM" id="SSF51735">
    <property type="entry name" value="NAD(P)-binding Rossmann-fold domains"/>
    <property type="match status" value="1"/>
</dbReference>
<dbReference type="Gene3D" id="3.40.50.720">
    <property type="entry name" value="NAD(P)-binding Rossmann-like Domain"/>
    <property type="match status" value="1"/>
</dbReference>
<dbReference type="OrthoDB" id="9793325at2"/>
<protein>
    <submittedName>
        <fullName evidence="3">3-ketoacyl-ACP reductase</fullName>
    </submittedName>
</protein>
<evidence type="ECO:0000256" key="2">
    <source>
        <dbReference type="ARBA" id="ARBA00023002"/>
    </source>
</evidence>
<comment type="caution">
    <text evidence="3">The sequence shown here is derived from an EMBL/GenBank/DDBJ whole genome shotgun (WGS) entry which is preliminary data.</text>
</comment>
<accession>A0A2S6NH02</accession>
<dbReference type="AlphaFoldDB" id="A0A2S6NH02"/>
<dbReference type="FunFam" id="3.40.50.720:FF:000084">
    <property type="entry name" value="Short-chain dehydrogenase reductase"/>
    <property type="match status" value="1"/>
</dbReference>
<dbReference type="Pfam" id="PF13561">
    <property type="entry name" value="adh_short_C2"/>
    <property type="match status" value="1"/>
</dbReference>
<evidence type="ECO:0000313" key="3">
    <source>
        <dbReference type="EMBL" id="PPQ33883.1"/>
    </source>
</evidence>
<sequence>MDLGLAGKKALVTGGTKGIGRAVAEHFAAEGADVAICARNAGEISEAVEALRAKGIKATGRALDVADGPALAAWVADAAAELGGLDIVVANVSALAIGQDEASWKAEFDTDLMGTVRAVNAAMPFLEKSNAAAVVVISSVSGREVDFAAGPYGVFKAALIHYAKGLSFQLAAKGIRVNALSPGNTYFAGGVWEKIEQGNPELFRQAMALNPTGRMGRPEEMARAVVFLASPAASFITGTNLVVDGALTRGVQF</sequence>
<dbReference type="EMBL" id="NHRY01000136">
    <property type="protein sequence ID" value="PPQ33883.1"/>
    <property type="molecule type" value="Genomic_DNA"/>
</dbReference>